<dbReference type="Proteomes" id="UP001597104">
    <property type="component" value="Unassembled WGS sequence"/>
</dbReference>
<evidence type="ECO:0000313" key="2">
    <source>
        <dbReference type="EMBL" id="MFD0898024.1"/>
    </source>
</evidence>
<sequence length="76" mass="8393">MYFVKNFNNNVALVKDQLNIAWVVIGNGIGFGKKYGEPIDETQVEQRFIAVAEHVAGAQTQCLRCANRPVPSQVSV</sequence>
<dbReference type="RefSeq" id="WP_137636508.1">
    <property type="nucleotide sequence ID" value="NZ_BJDN01000001.1"/>
</dbReference>
<gene>
    <name evidence="2" type="ORF">ACFQZ7_09850</name>
</gene>
<proteinExistence type="predicted"/>
<dbReference type="SUPFAM" id="SSF50151">
    <property type="entry name" value="SacY-like RNA-binding domain"/>
    <property type="match status" value="1"/>
</dbReference>
<dbReference type="SMART" id="SM01061">
    <property type="entry name" value="CAT_RBD"/>
    <property type="match status" value="1"/>
</dbReference>
<comment type="caution">
    <text evidence="2">The sequence shown here is derived from an EMBL/GenBank/DDBJ whole genome shotgun (WGS) entry which is preliminary data.</text>
</comment>
<dbReference type="Pfam" id="PF03123">
    <property type="entry name" value="CAT_RBD"/>
    <property type="match status" value="1"/>
</dbReference>
<name>A0ABW3ECI9_9LACO</name>
<feature type="domain" description="CAT RNA-binding" evidence="1">
    <location>
        <begin position="1"/>
        <end position="59"/>
    </location>
</feature>
<dbReference type="EMBL" id="JBHTIO010000044">
    <property type="protein sequence ID" value="MFD0898024.1"/>
    <property type="molecule type" value="Genomic_DNA"/>
</dbReference>
<organism evidence="2 3">
    <name type="scientific">Loigolactobacillus binensis</name>
    <dbReference type="NCBI Taxonomy" id="2559922"/>
    <lineage>
        <taxon>Bacteria</taxon>
        <taxon>Bacillati</taxon>
        <taxon>Bacillota</taxon>
        <taxon>Bacilli</taxon>
        <taxon>Lactobacillales</taxon>
        <taxon>Lactobacillaceae</taxon>
        <taxon>Loigolactobacillus</taxon>
    </lineage>
</organism>
<keyword evidence="3" id="KW-1185">Reference proteome</keyword>
<dbReference type="InterPro" id="IPR004341">
    <property type="entry name" value="CAT_RNA-bd_dom"/>
</dbReference>
<accession>A0ABW3ECI9</accession>
<reference evidence="3" key="1">
    <citation type="journal article" date="2019" name="Int. J. Syst. Evol. Microbiol.">
        <title>The Global Catalogue of Microorganisms (GCM) 10K type strain sequencing project: providing services to taxonomists for standard genome sequencing and annotation.</title>
        <authorList>
            <consortium name="The Broad Institute Genomics Platform"/>
            <consortium name="The Broad Institute Genome Sequencing Center for Infectious Disease"/>
            <person name="Wu L."/>
            <person name="Ma J."/>
        </authorList>
    </citation>
    <scope>NUCLEOTIDE SEQUENCE [LARGE SCALE GENOMIC DNA]</scope>
    <source>
        <strain evidence="3">CCM 8925</strain>
    </source>
</reference>
<protein>
    <submittedName>
        <fullName evidence="2">CAT RNA binding domain-containing protein</fullName>
    </submittedName>
</protein>
<dbReference type="Gene3D" id="2.30.24.10">
    <property type="entry name" value="CAT RNA-binding domain"/>
    <property type="match status" value="1"/>
</dbReference>
<evidence type="ECO:0000259" key="1">
    <source>
        <dbReference type="SMART" id="SM01061"/>
    </source>
</evidence>
<evidence type="ECO:0000313" key="3">
    <source>
        <dbReference type="Proteomes" id="UP001597104"/>
    </source>
</evidence>
<dbReference type="InterPro" id="IPR036650">
    <property type="entry name" value="CAT_RNA-bd_dom_sf"/>
</dbReference>